<evidence type="ECO:0000313" key="2">
    <source>
        <dbReference type="EMBL" id="CAI9783757.1"/>
    </source>
</evidence>
<protein>
    <recommendedName>
        <fullName evidence="1">DOG1 domain-containing protein</fullName>
    </recommendedName>
</protein>
<dbReference type="InterPro" id="IPR051886">
    <property type="entry name" value="Seed_Dev/Stress_Resp_Reg"/>
</dbReference>
<accession>A0AAD2AEP9</accession>
<dbReference type="PANTHER" id="PTHR46354">
    <property type="entry name" value="DOG1 DOMAIN-CONTAINING PROTEIN"/>
    <property type="match status" value="1"/>
</dbReference>
<dbReference type="AlphaFoldDB" id="A0AAD2AEP9"/>
<dbReference type="PANTHER" id="PTHR46354:SF2">
    <property type="entry name" value="PROTEIN DOG1-LIKE 4"/>
    <property type="match status" value="1"/>
</dbReference>
<dbReference type="Proteomes" id="UP000834106">
    <property type="component" value="Chromosome 20"/>
</dbReference>
<dbReference type="GO" id="GO:0006351">
    <property type="term" value="P:DNA-templated transcription"/>
    <property type="evidence" value="ECO:0007669"/>
    <property type="project" value="InterPro"/>
</dbReference>
<proteinExistence type="predicted"/>
<reference evidence="2" key="1">
    <citation type="submission" date="2023-05" db="EMBL/GenBank/DDBJ databases">
        <authorList>
            <person name="Huff M."/>
        </authorList>
    </citation>
    <scope>NUCLEOTIDE SEQUENCE</scope>
</reference>
<dbReference type="InterPro" id="IPR025422">
    <property type="entry name" value="TGA_domain"/>
</dbReference>
<evidence type="ECO:0000313" key="3">
    <source>
        <dbReference type="Proteomes" id="UP000834106"/>
    </source>
</evidence>
<keyword evidence="3" id="KW-1185">Reference proteome</keyword>
<organism evidence="2 3">
    <name type="scientific">Fraxinus pennsylvanica</name>
    <dbReference type="NCBI Taxonomy" id="56036"/>
    <lineage>
        <taxon>Eukaryota</taxon>
        <taxon>Viridiplantae</taxon>
        <taxon>Streptophyta</taxon>
        <taxon>Embryophyta</taxon>
        <taxon>Tracheophyta</taxon>
        <taxon>Spermatophyta</taxon>
        <taxon>Magnoliopsida</taxon>
        <taxon>eudicotyledons</taxon>
        <taxon>Gunneridae</taxon>
        <taxon>Pentapetalae</taxon>
        <taxon>asterids</taxon>
        <taxon>lamiids</taxon>
        <taxon>Lamiales</taxon>
        <taxon>Oleaceae</taxon>
        <taxon>Oleeae</taxon>
        <taxon>Fraxinus</taxon>
    </lineage>
</organism>
<gene>
    <name evidence="2" type="ORF">FPE_LOCUS30902</name>
</gene>
<name>A0AAD2AEP9_9LAMI</name>
<dbReference type="GO" id="GO:0043565">
    <property type="term" value="F:sequence-specific DNA binding"/>
    <property type="evidence" value="ECO:0007669"/>
    <property type="project" value="InterPro"/>
</dbReference>
<dbReference type="EMBL" id="OU503055">
    <property type="protein sequence ID" value="CAI9783757.1"/>
    <property type="molecule type" value="Genomic_DNA"/>
</dbReference>
<dbReference type="PROSITE" id="PS51806">
    <property type="entry name" value="DOG1"/>
    <property type="match status" value="1"/>
</dbReference>
<dbReference type="Pfam" id="PF14144">
    <property type="entry name" value="DOG1"/>
    <property type="match status" value="1"/>
</dbReference>
<sequence length="306" mass="35120">MQKPRISRLSHHLQRGVGVNAPSGRILNNTDPSSSHSIYDISLLSQILDPKLQFTSLSVYADPVRKMKTQVELKFSSFFEKWMCLLEEFLRYYLRVSAENSQEVDHEVLVNMLTAHHKEFYTYKWAAAHEDVLAFFAPVWLSPVENVNLWITGWKPSIAFRLIESLRKIQSPGASLATMTDEQVKKIEALRVKIKMDEDKVEREFERQQVGMADRKMVKLAALEKRVVKNGESAVTQLNELVEMAMKGLLGGLEKVMKMADCVRLKTLKGVLDILTPIQSVDFLAAMSMVQIRMRKWGKKHDKNLQ</sequence>
<evidence type="ECO:0000259" key="1">
    <source>
        <dbReference type="PROSITE" id="PS51806"/>
    </source>
</evidence>
<feature type="domain" description="DOG1" evidence="1">
    <location>
        <begin position="72"/>
        <end position="304"/>
    </location>
</feature>